<accession>A0A8H3F7W0</accession>
<protein>
    <submittedName>
        <fullName evidence="1">Uncharacterized protein</fullName>
    </submittedName>
</protein>
<proteinExistence type="predicted"/>
<dbReference type="AlphaFoldDB" id="A0A8H3F7W0"/>
<evidence type="ECO:0000313" key="1">
    <source>
        <dbReference type="EMBL" id="CAF9915861.1"/>
    </source>
</evidence>
<reference evidence="1" key="1">
    <citation type="submission" date="2021-03" db="EMBL/GenBank/DDBJ databases">
        <authorList>
            <person name="Tagirdzhanova G."/>
        </authorList>
    </citation>
    <scope>NUCLEOTIDE SEQUENCE</scope>
</reference>
<organism evidence="1 2">
    <name type="scientific">Heterodermia speciosa</name>
    <dbReference type="NCBI Taxonomy" id="116794"/>
    <lineage>
        <taxon>Eukaryota</taxon>
        <taxon>Fungi</taxon>
        <taxon>Dikarya</taxon>
        <taxon>Ascomycota</taxon>
        <taxon>Pezizomycotina</taxon>
        <taxon>Lecanoromycetes</taxon>
        <taxon>OSLEUM clade</taxon>
        <taxon>Lecanoromycetidae</taxon>
        <taxon>Caliciales</taxon>
        <taxon>Physciaceae</taxon>
        <taxon>Heterodermia</taxon>
    </lineage>
</organism>
<gene>
    <name evidence="1" type="ORF">HETSPECPRED_002603</name>
</gene>
<keyword evidence="2" id="KW-1185">Reference proteome</keyword>
<comment type="caution">
    <text evidence="1">The sequence shown here is derived from an EMBL/GenBank/DDBJ whole genome shotgun (WGS) entry which is preliminary data.</text>
</comment>
<sequence>MDIAASKPAPESLSVSVKRRNGRLSGPAFKATTNLTADSGTGIFGPTHAYPVNITLPASSGLSGLAVGGRTFSLQDSIFVAASLSSVVPGLAAFSDQFRVQKFAVNITVAALQSQSRSSLAATFAIPLPQPGNMSPRMDHSTTLQLAAVGRSGPYTLFSGLLEKDLNAFQFLGASVDVAASGLQSKVTFFKLFNLMR</sequence>
<evidence type="ECO:0000313" key="2">
    <source>
        <dbReference type="Proteomes" id="UP000664521"/>
    </source>
</evidence>
<dbReference type="Proteomes" id="UP000664521">
    <property type="component" value="Unassembled WGS sequence"/>
</dbReference>
<dbReference type="EMBL" id="CAJPDS010000016">
    <property type="protein sequence ID" value="CAF9915861.1"/>
    <property type="molecule type" value="Genomic_DNA"/>
</dbReference>
<name>A0A8H3F7W0_9LECA</name>